<accession>A0AAU7SX37</accession>
<name>A0AAU7SX37_9GAMM</name>
<dbReference type="RefSeq" id="WP_349927969.1">
    <property type="nucleotide sequence ID" value="NZ_CP157981.1"/>
</dbReference>
<reference evidence="1" key="1">
    <citation type="submission" date="2024-06" db="EMBL/GenBank/DDBJ databases">
        <authorList>
            <person name="Song Z."/>
        </authorList>
    </citation>
    <scope>NUCLEOTIDE SEQUENCE</scope>
    <source>
        <strain evidence="1">A1-4-2</strain>
    </source>
</reference>
<sequence length="42" mass="4745">MGQMIKQTFKGQSDSNDGEYLIANTLASFFYLDRHNTASIQC</sequence>
<organism evidence="1">
    <name type="scientific">Acinetobacter sp. A1-4-2</name>
    <dbReference type="NCBI Taxonomy" id="3156489"/>
    <lineage>
        <taxon>Bacteria</taxon>
        <taxon>Pseudomonadati</taxon>
        <taxon>Pseudomonadota</taxon>
        <taxon>Gammaproteobacteria</taxon>
        <taxon>Moraxellales</taxon>
        <taxon>Moraxellaceae</taxon>
        <taxon>Acinetobacter</taxon>
    </lineage>
</organism>
<proteinExistence type="predicted"/>
<evidence type="ECO:0000313" key="1">
    <source>
        <dbReference type="EMBL" id="XBU15469.1"/>
    </source>
</evidence>
<gene>
    <name evidence="1" type="ORF">ABJ384_13645</name>
</gene>
<dbReference type="EMBL" id="CP157981">
    <property type="protein sequence ID" value="XBU15469.1"/>
    <property type="molecule type" value="Genomic_DNA"/>
</dbReference>
<protein>
    <submittedName>
        <fullName evidence="1">Uncharacterized protein</fullName>
    </submittedName>
</protein>
<dbReference type="AlphaFoldDB" id="A0AAU7SX37"/>